<feature type="binding site" evidence="8">
    <location>
        <position position="233"/>
    </location>
    <ligand>
        <name>Mg(2+)</name>
        <dbReference type="ChEBI" id="CHEBI:18420"/>
    </ligand>
</feature>
<accession>A0A8S1HNH1</accession>
<organism evidence="9 10">
    <name type="scientific">Caenorhabditis auriculariae</name>
    <dbReference type="NCBI Taxonomy" id="2777116"/>
    <lineage>
        <taxon>Eukaryota</taxon>
        <taxon>Metazoa</taxon>
        <taxon>Ecdysozoa</taxon>
        <taxon>Nematoda</taxon>
        <taxon>Chromadorea</taxon>
        <taxon>Rhabditida</taxon>
        <taxon>Rhabditina</taxon>
        <taxon>Rhabditomorpha</taxon>
        <taxon>Rhabditoidea</taxon>
        <taxon>Rhabditidae</taxon>
        <taxon>Peloderinae</taxon>
        <taxon>Caenorhabditis</taxon>
    </lineage>
</organism>
<reference evidence="9" key="1">
    <citation type="submission" date="2020-10" db="EMBL/GenBank/DDBJ databases">
        <authorList>
            <person name="Kikuchi T."/>
        </authorList>
    </citation>
    <scope>NUCLEOTIDE SEQUENCE</scope>
    <source>
        <strain evidence="9">NKZ352</strain>
    </source>
</reference>
<dbReference type="PANTHER" id="PTHR10218">
    <property type="entry name" value="GTP-BINDING PROTEIN ALPHA SUBUNIT"/>
    <property type="match status" value="1"/>
</dbReference>
<dbReference type="GO" id="GO:0001664">
    <property type="term" value="F:G protein-coupled receptor binding"/>
    <property type="evidence" value="ECO:0007669"/>
    <property type="project" value="TreeGrafter"/>
</dbReference>
<dbReference type="PROSITE" id="PS51882">
    <property type="entry name" value="G_ALPHA"/>
    <property type="match status" value="1"/>
</dbReference>
<dbReference type="InterPro" id="IPR011025">
    <property type="entry name" value="GproteinA_insert"/>
</dbReference>
<evidence type="ECO:0000256" key="1">
    <source>
        <dbReference type="ARBA" id="ARBA00005804"/>
    </source>
</evidence>
<feature type="binding site" evidence="7">
    <location>
        <begin position="326"/>
        <end position="329"/>
    </location>
    <ligand>
        <name>GTP</name>
        <dbReference type="ChEBI" id="CHEBI:37565"/>
    </ligand>
</feature>
<feature type="binding site" evidence="8">
    <location>
        <position position="96"/>
    </location>
    <ligand>
        <name>Mg(2+)</name>
        <dbReference type="ChEBI" id="CHEBI:18420"/>
    </ligand>
</feature>
<comment type="caution">
    <text evidence="9">The sequence shown here is derived from an EMBL/GenBank/DDBJ whole genome shotgun (WGS) entry which is preliminary data.</text>
</comment>
<dbReference type="AlphaFoldDB" id="A0A8S1HNH1"/>
<comment type="similarity">
    <text evidence="1">Belongs to the G-alpha family.</text>
</comment>
<dbReference type="FunFam" id="3.40.50.300:FF:000181">
    <property type="entry name" value="Guanine nucleotide-binding protein subunit alpha"/>
    <property type="match status" value="1"/>
</dbReference>
<evidence type="ECO:0000256" key="8">
    <source>
        <dbReference type="PIRSR" id="PIRSR601019-2"/>
    </source>
</evidence>
<dbReference type="Proteomes" id="UP000835052">
    <property type="component" value="Unassembled WGS sequence"/>
</dbReference>
<evidence type="ECO:0000256" key="6">
    <source>
        <dbReference type="ARBA" id="ARBA00023224"/>
    </source>
</evidence>
<evidence type="ECO:0000256" key="4">
    <source>
        <dbReference type="ARBA" id="ARBA00022842"/>
    </source>
</evidence>
<name>A0A8S1HNH1_9PELO</name>
<dbReference type="Gene3D" id="1.10.400.10">
    <property type="entry name" value="GI Alpha 1, domain 2-like"/>
    <property type="match status" value="1"/>
</dbReference>
<proteinExistence type="inferred from homology"/>
<dbReference type="Pfam" id="PF00503">
    <property type="entry name" value="G-alpha"/>
    <property type="match status" value="1"/>
</dbReference>
<evidence type="ECO:0000256" key="2">
    <source>
        <dbReference type="ARBA" id="ARBA00022723"/>
    </source>
</evidence>
<dbReference type="SUPFAM" id="SSF47895">
    <property type="entry name" value="Transducin (alpha subunit), insertion domain"/>
    <property type="match status" value="1"/>
</dbReference>
<dbReference type="OrthoDB" id="5817230at2759"/>
<dbReference type="GO" id="GO:0007188">
    <property type="term" value="P:adenylate cyclase-modulating G protein-coupled receptor signaling pathway"/>
    <property type="evidence" value="ECO:0007669"/>
    <property type="project" value="TreeGrafter"/>
</dbReference>
<dbReference type="GO" id="GO:0031683">
    <property type="term" value="F:G-protein beta/gamma-subunit complex binding"/>
    <property type="evidence" value="ECO:0007669"/>
    <property type="project" value="InterPro"/>
</dbReference>
<dbReference type="GO" id="GO:0005525">
    <property type="term" value="F:GTP binding"/>
    <property type="evidence" value="ECO:0007669"/>
    <property type="project" value="UniProtKB-KW"/>
</dbReference>
<evidence type="ECO:0000313" key="9">
    <source>
        <dbReference type="EMBL" id="CAD6198216.1"/>
    </source>
</evidence>
<dbReference type="GO" id="GO:0003924">
    <property type="term" value="F:GTPase activity"/>
    <property type="evidence" value="ECO:0007669"/>
    <property type="project" value="InterPro"/>
</dbReference>
<gene>
    <name evidence="9" type="ORF">CAUJ_LOCUS14122</name>
</gene>
<keyword evidence="2 8" id="KW-0479">Metal-binding</keyword>
<keyword evidence="10" id="KW-1185">Reference proteome</keyword>
<dbReference type="CDD" id="cd00066">
    <property type="entry name" value="G-alpha"/>
    <property type="match status" value="1"/>
</dbReference>
<dbReference type="InterPro" id="IPR027417">
    <property type="entry name" value="P-loop_NTPase"/>
</dbReference>
<evidence type="ECO:0000256" key="7">
    <source>
        <dbReference type="PIRSR" id="PIRSR601019-1"/>
    </source>
</evidence>
<feature type="binding site" evidence="7">
    <location>
        <begin position="252"/>
        <end position="256"/>
    </location>
    <ligand>
        <name>GTP</name>
        <dbReference type="ChEBI" id="CHEBI:37565"/>
    </ligand>
</feature>
<keyword evidence="5 7" id="KW-0342">GTP-binding</keyword>
<dbReference type="GO" id="GO:0046872">
    <property type="term" value="F:metal ion binding"/>
    <property type="evidence" value="ECO:0007669"/>
    <property type="project" value="UniProtKB-KW"/>
</dbReference>
<evidence type="ECO:0000256" key="5">
    <source>
        <dbReference type="ARBA" id="ARBA00023134"/>
    </source>
</evidence>
<dbReference type="InterPro" id="IPR001019">
    <property type="entry name" value="Gprotein_alpha_su"/>
</dbReference>
<dbReference type="GO" id="GO:0005834">
    <property type="term" value="C:heterotrimeric G-protein complex"/>
    <property type="evidence" value="ECO:0007669"/>
    <property type="project" value="TreeGrafter"/>
</dbReference>
<protein>
    <submittedName>
        <fullName evidence="9">Uncharacterized protein</fullName>
    </submittedName>
</protein>
<feature type="binding site" evidence="7">
    <location>
        <begin position="202"/>
        <end position="203"/>
    </location>
    <ligand>
        <name>GTP</name>
        <dbReference type="ChEBI" id="CHEBI:37565"/>
    </ligand>
</feature>
<dbReference type="PRINTS" id="PR00318">
    <property type="entry name" value="GPROTEINA"/>
</dbReference>
<dbReference type="GO" id="GO:0005737">
    <property type="term" value="C:cytoplasm"/>
    <property type="evidence" value="ECO:0007669"/>
    <property type="project" value="TreeGrafter"/>
</dbReference>
<keyword evidence="6" id="KW-0807">Transducer</keyword>
<dbReference type="Gene3D" id="3.40.50.300">
    <property type="entry name" value="P-loop containing nucleotide triphosphate hydrolases"/>
    <property type="match status" value="1"/>
</dbReference>
<evidence type="ECO:0000313" key="10">
    <source>
        <dbReference type="Proteomes" id="UP000835052"/>
    </source>
</evidence>
<dbReference type="EMBL" id="CAJGYM010000118">
    <property type="protein sequence ID" value="CAD6198216.1"/>
    <property type="molecule type" value="Genomic_DNA"/>
</dbReference>
<keyword evidence="3 7" id="KW-0547">Nucleotide-binding</keyword>
<feature type="binding site" evidence="7">
    <location>
        <begin position="92"/>
        <end position="97"/>
    </location>
    <ligand>
        <name>GTP</name>
        <dbReference type="ChEBI" id="CHEBI:37565"/>
    </ligand>
</feature>
<dbReference type="SUPFAM" id="SSF52540">
    <property type="entry name" value="P-loop containing nucleoside triphosphate hydrolases"/>
    <property type="match status" value="1"/>
</dbReference>
<dbReference type="PANTHER" id="PTHR10218:SF353">
    <property type="entry name" value="GUANINE NUCLEOTIDE-BINDING PROTEIN ALPHA-11 SUBUNIT"/>
    <property type="match status" value="1"/>
</dbReference>
<feature type="binding site" evidence="7">
    <location>
        <position position="385"/>
    </location>
    <ligand>
        <name>GTP</name>
        <dbReference type="ChEBI" id="CHEBI:37565"/>
    </ligand>
</feature>
<evidence type="ECO:0000256" key="3">
    <source>
        <dbReference type="ARBA" id="ARBA00022741"/>
    </source>
</evidence>
<keyword evidence="4 8" id="KW-0460">Magnesium</keyword>
<sequence length="413" mass="47468">MSCLFPCYPSEEDKLESSEGTSATVSTINFRFLLCGGLQLSAQVENRVNVCGGTTLTVEEMLRKNSAIEKQIDKERKTVEKTLKILLLGGPESGKSTIFKQMRILHCNGFTDIDYVNFRYLVYSNIIQSIEQLIRAAEQLHFSSDETSEVQRALSYFTAYRARVRPSDIDLTRDLAVAIGTIYRSEFIRAVLRRKNEIELLDSATYFLDQLERIASPDYRVTELDAVRTRIPTTGITEISFPFRNATLRMVDVGGQRSEQRKWIHCFDNVNGVLFIVDMSNYNLTMNEDDDPKRPQNKLKYSMALFKKIANHPCFTKKTGIILFLNKMDVFQEKIGTYPLTLCYQNYKGAQSFEPSASYIKDRFTRLVSSEIQSERPLYSHFTNATETRNIDRVFESCMDVVFKLSMEKVGFM</sequence>
<dbReference type="SMART" id="SM00275">
    <property type="entry name" value="G_alpha"/>
    <property type="match status" value="1"/>
</dbReference>